<dbReference type="UniPathway" id="UPA00115"/>
<dbReference type="GO" id="GO:0016054">
    <property type="term" value="P:organic acid catabolic process"/>
    <property type="evidence" value="ECO:0007669"/>
    <property type="project" value="UniProtKB-ARBA"/>
</dbReference>
<dbReference type="InterPro" id="IPR002204">
    <property type="entry name" value="3-OH-isobutyrate_DH-rel_CS"/>
</dbReference>
<comment type="similarity">
    <text evidence="2">Belongs to the 6-phosphogluconate dehydrogenase family.</text>
</comment>
<feature type="domain" description="6-phosphogluconate dehydrogenase C-terminal" evidence="5">
    <location>
        <begin position="169"/>
        <end position="297"/>
    </location>
</feature>
<keyword evidence="4" id="KW-0311">Gluconate utilization</keyword>
<dbReference type="InterPro" id="IPR004849">
    <property type="entry name" value="6DGDH_YqeC"/>
</dbReference>
<dbReference type="RefSeq" id="WP_149103392.1">
    <property type="nucleotide sequence ID" value="NZ_VTFT01000001.1"/>
</dbReference>
<dbReference type="InterPro" id="IPR006183">
    <property type="entry name" value="Pgluconate_DH"/>
</dbReference>
<evidence type="ECO:0000259" key="5">
    <source>
        <dbReference type="SMART" id="SM01350"/>
    </source>
</evidence>
<evidence type="ECO:0000256" key="3">
    <source>
        <dbReference type="ARBA" id="ARBA00023002"/>
    </source>
</evidence>
<dbReference type="InterPro" id="IPR006114">
    <property type="entry name" value="6PGDH_C"/>
</dbReference>
<dbReference type="InterPro" id="IPR008927">
    <property type="entry name" value="6-PGluconate_DH-like_C_sf"/>
</dbReference>
<sequence>MQVGMIGLGRMGANMAQRLQQGGHEAIGFDPVPEARARLAAEGLGSVDTLEALAGALEAPRVLWMMVPAGAPVDATIAALQPLLSPGDILVDGGNSFYKDSQRRADALQQQGIVYLDVGTSGGVWGLAEGYSLMVGGDAAASARLSPLFEALAPAPDRGWGHVGPSGAGHFAKMIHNGIEYGMMQAYAEGFAILQRRADLVPDIAGLAELWRHGSVVRSWLLDLTAQALAGNPGLDGIAPYVPDSGEGRWTVAEAIELDVAAPVITQSLIERLRSRDGEAFADKLLSAMRDAFGGHGVKSTRPAAGP</sequence>
<dbReference type="PRINTS" id="PR00076">
    <property type="entry name" value="6PGDHDRGNASE"/>
</dbReference>
<protein>
    <submittedName>
        <fullName evidence="6">Decarboxylating 6-phosphogluconate dehydrogenase</fullName>
    </submittedName>
</protein>
<accession>A0A5D4XQK6</accession>
<gene>
    <name evidence="6" type="primary">gnd</name>
    <name evidence="6" type="ORF">FZO89_11535</name>
</gene>
<dbReference type="SUPFAM" id="SSF51735">
    <property type="entry name" value="NAD(P)-binding Rossmann-fold domains"/>
    <property type="match status" value="1"/>
</dbReference>
<evidence type="ECO:0000313" key="6">
    <source>
        <dbReference type="EMBL" id="TYT26839.1"/>
    </source>
</evidence>
<dbReference type="Gene3D" id="1.10.1040.10">
    <property type="entry name" value="N-(1-d-carboxylethyl)-l-norvaline Dehydrogenase, domain 2"/>
    <property type="match status" value="1"/>
</dbReference>
<dbReference type="SMART" id="SM01350">
    <property type="entry name" value="6PGD"/>
    <property type="match status" value="1"/>
</dbReference>
<keyword evidence="3" id="KW-0560">Oxidoreductase</keyword>
<dbReference type="EMBL" id="VTFT01000001">
    <property type="protein sequence ID" value="TYT26839.1"/>
    <property type="molecule type" value="Genomic_DNA"/>
</dbReference>
<comment type="caution">
    <text evidence="6">The sequence shown here is derived from an EMBL/GenBank/DDBJ whole genome shotgun (WGS) entry which is preliminary data.</text>
</comment>
<dbReference type="NCBIfam" id="TIGR00872">
    <property type="entry name" value="gnd_rel"/>
    <property type="match status" value="1"/>
</dbReference>
<dbReference type="Pfam" id="PF00393">
    <property type="entry name" value="6PGD"/>
    <property type="match status" value="1"/>
</dbReference>
<dbReference type="Gene3D" id="3.40.50.720">
    <property type="entry name" value="NAD(P)-binding Rossmann-like Domain"/>
    <property type="match status" value="1"/>
</dbReference>
<dbReference type="NCBIfam" id="NF007161">
    <property type="entry name" value="PRK09599.1"/>
    <property type="match status" value="1"/>
</dbReference>
<dbReference type="SUPFAM" id="SSF48179">
    <property type="entry name" value="6-phosphogluconate dehydrogenase C-terminal domain-like"/>
    <property type="match status" value="1"/>
</dbReference>
<dbReference type="AlphaFoldDB" id="A0A5D4XQK6"/>
<dbReference type="PROSITE" id="PS00895">
    <property type="entry name" value="3_HYDROXYISOBUT_DH"/>
    <property type="match status" value="1"/>
</dbReference>
<dbReference type="Pfam" id="PF03446">
    <property type="entry name" value="NAD_binding_2"/>
    <property type="match status" value="1"/>
</dbReference>
<name>A0A5D4XQK6_9GAMM</name>
<dbReference type="InterPro" id="IPR036291">
    <property type="entry name" value="NAD(P)-bd_dom_sf"/>
</dbReference>
<evidence type="ECO:0000313" key="7">
    <source>
        <dbReference type="Proteomes" id="UP000324973"/>
    </source>
</evidence>
<dbReference type="InterPro" id="IPR013328">
    <property type="entry name" value="6PGD_dom2"/>
</dbReference>
<dbReference type="OrthoDB" id="9804542at2"/>
<dbReference type="GO" id="GO:0050661">
    <property type="term" value="F:NADP binding"/>
    <property type="evidence" value="ECO:0007669"/>
    <property type="project" value="InterPro"/>
</dbReference>
<organism evidence="6 7">
    <name type="scientific">Luteimonas viscosa</name>
    <dbReference type="NCBI Taxonomy" id="1132694"/>
    <lineage>
        <taxon>Bacteria</taxon>
        <taxon>Pseudomonadati</taxon>
        <taxon>Pseudomonadota</taxon>
        <taxon>Gammaproteobacteria</taxon>
        <taxon>Lysobacterales</taxon>
        <taxon>Lysobacteraceae</taxon>
        <taxon>Luteimonas</taxon>
    </lineage>
</organism>
<evidence type="ECO:0000256" key="4">
    <source>
        <dbReference type="ARBA" id="ARBA00023064"/>
    </source>
</evidence>
<evidence type="ECO:0000256" key="1">
    <source>
        <dbReference type="ARBA" id="ARBA00004959"/>
    </source>
</evidence>
<proteinExistence type="inferred from homology"/>
<dbReference type="GO" id="GO:0006098">
    <property type="term" value="P:pentose-phosphate shunt"/>
    <property type="evidence" value="ECO:0007669"/>
    <property type="project" value="UniProtKB-UniPathway"/>
</dbReference>
<comment type="pathway">
    <text evidence="1">Carbohydrate degradation; pentose phosphate pathway.</text>
</comment>
<keyword evidence="7" id="KW-1185">Reference proteome</keyword>
<dbReference type="PANTHER" id="PTHR11811">
    <property type="entry name" value="6-PHOSPHOGLUCONATE DEHYDROGENASE"/>
    <property type="match status" value="1"/>
</dbReference>
<evidence type="ECO:0000256" key="2">
    <source>
        <dbReference type="ARBA" id="ARBA00008419"/>
    </source>
</evidence>
<reference evidence="6 7" key="1">
    <citation type="submission" date="2019-08" db="EMBL/GenBank/DDBJ databases">
        <title>Luteimonas viscosus sp. nov., isolated from soil of a sunflower field.</title>
        <authorList>
            <person name="Jianli Z."/>
            <person name="Ying Z."/>
        </authorList>
    </citation>
    <scope>NUCLEOTIDE SEQUENCE [LARGE SCALE GENOMIC DNA]</scope>
    <source>
        <strain evidence="6 7">XBU10</strain>
    </source>
</reference>
<dbReference type="InterPro" id="IPR006115">
    <property type="entry name" value="6PGDH_NADP-bd"/>
</dbReference>
<dbReference type="GO" id="GO:0019521">
    <property type="term" value="P:D-gluconate metabolic process"/>
    <property type="evidence" value="ECO:0007669"/>
    <property type="project" value="UniProtKB-KW"/>
</dbReference>
<dbReference type="Proteomes" id="UP000324973">
    <property type="component" value="Unassembled WGS sequence"/>
</dbReference>
<dbReference type="GO" id="GO:0004616">
    <property type="term" value="F:phosphogluconate dehydrogenase (decarboxylating) activity"/>
    <property type="evidence" value="ECO:0007669"/>
    <property type="project" value="InterPro"/>
</dbReference>